<keyword evidence="3" id="KW-0808">Transferase</keyword>
<protein>
    <submittedName>
        <fullName evidence="3">Acyltransferase family protein</fullName>
    </submittedName>
</protein>
<feature type="transmembrane region" description="Helical" evidence="1">
    <location>
        <begin position="120"/>
        <end position="141"/>
    </location>
</feature>
<name>A0A5C5XD37_9PLAN</name>
<feature type="transmembrane region" description="Helical" evidence="1">
    <location>
        <begin position="244"/>
        <end position="263"/>
    </location>
</feature>
<evidence type="ECO:0000259" key="2">
    <source>
        <dbReference type="Pfam" id="PF07786"/>
    </source>
</evidence>
<sequence length="360" mass="41182">MRYPSVDILRTVAIVVMVLVHFPENLSNYIPPFTGLGAPLFTFLSGVSYRLWLNGQEARSISDVEISKISIRRGLFVFGVGFAFNVIIWLPEDTFNWDILTFIGSAIIILNLLRRVPISISVLIAVLSLIISPALRATAVYSSYWENGYFECDLTLTDVIIGYLATGYFPIFPWITFSLAGFTTATLLFNPDQEERPPLWNFTLLGSGLFLLAMFGLFIRQYTPEIISTHVLSGWHMFPPATEYILATIGMAMFLFTLLHQFVDLNPKISSDVSRFRVFKTFSRYAFTIYLLHHMVHLWPLWIYGYAMGSETTAYWQKAMPVTVSIPLACLFLFVCYLVLRRLNPDDRYGVEGWMRWLCG</sequence>
<dbReference type="Pfam" id="PF07786">
    <property type="entry name" value="HGSNAT_cat"/>
    <property type="match status" value="1"/>
</dbReference>
<gene>
    <name evidence="3" type="ORF">Pan54_18110</name>
</gene>
<feature type="transmembrane region" description="Helical" evidence="1">
    <location>
        <begin position="29"/>
        <end position="53"/>
    </location>
</feature>
<evidence type="ECO:0000313" key="4">
    <source>
        <dbReference type="Proteomes" id="UP000316095"/>
    </source>
</evidence>
<feature type="transmembrane region" description="Helical" evidence="1">
    <location>
        <begin position="199"/>
        <end position="219"/>
    </location>
</feature>
<feature type="transmembrane region" description="Helical" evidence="1">
    <location>
        <begin position="161"/>
        <end position="187"/>
    </location>
</feature>
<dbReference type="AlphaFoldDB" id="A0A5C5XD37"/>
<feature type="transmembrane region" description="Helical" evidence="1">
    <location>
        <begin position="319"/>
        <end position="340"/>
    </location>
</feature>
<keyword evidence="1" id="KW-0472">Membrane</keyword>
<feature type="transmembrane region" description="Helical" evidence="1">
    <location>
        <begin position="97"/>
        <end position="113"/>
    </location>
</feature>
<comment type="caution">
    <text evidence="3">The sequence shown here is derived from an EMBL/GenBank/DDBJ whole genome shotgun (WGS) entry which is preliminary data.</text>
</comment>
<feature type="transmembrane region" description="Helical" evidence="1">
    <location>
        <begin position="74"/>
        <end position="91"/>
    </location>
</feature>
<feature type="transmembrane region" description="Helical" evidence="1">
    <location>
        <begin position="284"/>
        <end position="307"/>
    </location>
</feature>
<accession>A0A5C5XD37</accession>
<keyword evidence="4" id="KW-1185">Reference proteome</keyword>
<dbReference type="EMBL" id="SJPG01000001">
    <property type="protein sequence ID" value="TWT61077.1"/>
    <property type="molecule type" value="Genomic_DNA"/>
</dbReference>
<evidence type="ECO:0000313" key="3">
    <source>
        <dbReference type="EMBL" id="TWT61077.1"/>
    </source>
</evidence>
<dbReference type="InterPro" id="IPR012429">
    <property type="entry name" value="HGSNAT_cat"/>
</dbReference>
<dbReference type="Proteomes" id="UP000316095">
    <property type="component" value="Unassembled WGS sequence"/>
</dbReference>
<evidence type="ECO:0000256" key="1">
    <source>
        <dbReference type="SAM" id="Phobius"/>
    </source>
</evidence>
<organism evidence="3 4">
    <name type="scientific">Rubinisphaera italica</name>
    <dbReference type="NCBI Taxonomy" id="2527969"/>
    <lineage>
        <taxon>Bacteria</taxon>
        <taxon>Pseudomonadati</taxon>
        <taxon>Planctomycetota</taxon>
        <taxon>Planctomycetia</taxon>
        <taxon>Planctomycetales</taxon>
        <taxon>Planctomycetaceae</taxon>
        <taxon>Rubinisphaera</taxon>
    </lineage>
</organism>
<dbReference type="RefSeq" id="WP_146503109.1">
    <property type="nucleotide sequence ID" value="NZ_SJPG01000001.1"/>
</dbReference>
<keyword evidence="1" id="KW-0812">Transmembrane</keyword>
<keyword evidence="1" id="KW-1133">Transmembrane helix</keyword>
<dbReference type="GO" id="GO:0016746">
    <property type="term" value="F:acyltransferase activity"/>
    <property type="evidence" value="ECO:0007669"/>
    <property type="project" value="UniProtKB-KW"/>
</dbReference>
<proteinExistence type="predicted"/>
<keyword evidence="3" id="KW-0012">Acyltransferase</keyword>
<dbReference type="OrthoDB" id="210564at2"/>
<feature type="domain" description="Heparan-alpha-glucosaminide N-acetyltransferase catalytic" evidence="2">
    <location>
        <begin position="2"/>
        <end position="195"/>
    </location>
</feature>
<reference evidence="3 4" key="1">
    <citation type="submission" date="2019-02" db="EMBL/GenBank/DDBJ databases">
        <title>Deep-cultivation of Planctomycetes and their phenomic and genomic characterization uncovers novel biology.</title>
        <authorList>
            <person name="Wiegand S."/>
            <person name="Jogler M."/>
            <person name="Boedeker C."/>
            <person name="Pinto D."/>
            <person name="Vollmers J."/>
            <person name="Rivas-Marin E."/>
            <person name="Kohn T."/>
            <person name="Peeters S.H."/>
            <person name="Heuer A."/>
            <person name="Rast P."/>
            <person name="Oberbeckmann S."/>
            <person name="Bunk B."/>
            <person name="Jeske O."/>
            <person name="Meyerdierks A."/>
            <person name="Storesund J.E."/>
            <person name="Kallscheuer N."/>
            <person name="Luecker S."/>
            <person name="Lage O.M."/>
            <person name="Pohl T."/>
            <person name="Merkel B.J."/>
            <person name="Hornburger P."/>
            <person name="Mueller R.-W."/>
            <person name="Bruemmer F."/>
            <person name="Labrenz M."/>
            <person name="Spormann A.M."/>
            <person name="Op Den Camp H."/>
            <person name="Overmann J."/>
            <person name="Amann R."/>
            <person name="Jetten M.S.M."/>
            <person name="Mascher T."/>
            <person name="Medema M.H."/>
            <person name="Devos D.P."/>
            <person name="Kaster A.-K."/>
            <person name="Ovreas L."/>
            <person name="Rohde M."/>
            <person name="Galperin M.Y."/>
            <person name="Jogler C."/>
        </authorList>
    </citation>
    <scope>NUCLEOTIDE SEQUENCE [LARGE SCALE GENOMIC DNA]</scope>
    <source>
        <strain evidence="3 4">Pan54</strain>
    </source>
</reference>